<evidence type="ECO:0000313" key="3">
    <source>
        <dbReference type="Proteomes" id="UP000005408"/>
    </source>
</evidence>
<protein>
    <submittedName>
        <fullName evidence="2">Uncharacterized protein</fullName>
    </submittedName>
</protein>
<keyword evidence="3" id="KW-1185">Reference proteome</keyword>
<feature type="compositionally biased region" description="Polar residues" evidence="1">
    <location>
        <begin position="149"/>
        <end position="165"/>
    </location>
</feature>
<accession>A0A8W8JE29</accession>
<evidence type="ECO:0000313" key="2">
    <source>
        <dbReference type="EnsemblMetazoa" id="G18734.1:cds"/>
    </source>
</evidence>
<name>A0A8W8JE29_MAGGI</name>
<feature type="region of interest" description="Disordered" evidence="1">
    <location>
        <begin position="107"/>
        <end position="165"/>
    </location>
</feature>
<organism evidence="2 3">
    <name type="scientific">Magallana gigas</name>
    <name type="common">Pacific oyster</name>
    <name type="synonym">Crassostrea gigas</name>
    <dbReference type="NCBI Taxonomy" id="29159"/>
    <lineage>
        <taxon>Eukaryota</taxon>
        <taxon>Metazoa</taxon>
        <taxon>Spiralia</taxon>
        <taxon>Lophotrochozoa</taxon>
        <taxon>Mollusca</taxon>
        <taxon>Bivalvia</taxon>
        <taxon>Autobranchia</taxon>
        <taxon>Pteriomorphia</taxon>
        <taxon>Ostreida</taxon>
        <taxon>Ostreoidea</taxon>
        <taxon>Ostreidae</taxon>
        <taxon>Magallana</taxon>
    </lineage>
</organism>
<evidence type="ECO:0000256" key="1">
    <source>
        <dbReference type="SAM" id="MobiDB-lite"/>
    </source>
</evidence>
<feature type="compositionally biased region" description="Low complexity" evidence="1">
    <location>
        <begin position="58"/>
        <end position="68"/>
    </location>
</feature>
<dbReference type="Proteomes" id="UP000005408">
    <property type="component" value="Unassembled WGS sequence"/>
</dbReference>
<dbReference type="EnsemblMetazoa" id="G18734.1">
    <property type="protein sequence ID" value="G18734.1:cds"/>
    <property type="gene ID" value="G18734"/>
</dbReference>
<proteinExistence type="predicted"/>
<reference evidence="2" key="1">
    <citation type="submission" date="2022-08" db="UniProtKB">
        <authorList>
            <consortium name="EnsemblMetazoa"/>
        </authorList>
    </citation>
    <scope>IDENTIFICATION</scope>
    <source>
        <strain evidence="2">05x7-T-G4-1.051#20</strain>
    </source>
</reference>
<sequence length="165" mass="18665">MADTEESMSTEEIAKVVSALKQLKMKPKADSAEDFLSWMSSAVQEKKIKEEVVSTDTASASPRPAKSLPPKKKSATAKAATVKDQSADRFDSIEAKINQLTTEVRSMKEKEYSYTPMPQPYRAPRQPYQRGRQERGYRGGYRQYPRFPQPQSTDVAKEPQSSRVR</sequence>
<feature type="region of interest" description="Disordered" evidence="1">
    <location>
        <begin position="48"/>
        <end position="86"/>
    </location>
</feature>
<feature type="compositionally biased region" description="Low complexity" evidence="1">
    <location>
        <begin position="120"/>
        <end position="130"/>
    </location>
</feature>
<dbReference type="AlphaFoldDB" id="A0A8W8JE29"/>